<evidence type="ECO:0000313" key="2">
    <source>
        <dbReference type="EMBL" id="ESZ92161.1"/>
    </source>
</evidence>
<proteinExistence type="predicted"/>
<keyword evidence="3" id="KW-1185">Reference proteome</keyword>
<dbReference type="Proteomes" id="UP000019487">
    <property type="component" value="Unassembled WGS sequence"/>
</dbReference>
<reference evidence="2 3" key="1">
    <citation type="journal article" date="2014" name="Genome Announc.">
        <title>Draft genome sequence of Sclerotinia borealis, a psychrophilic plant pathogenic fungus.</title>
        <authorList>
            <person name="Mardanov A.V."/>
            <person name="Beletsky A.V."/>
            <person name="Kadnikov V.V."/>
            <person name="Ignatov A.N."/>
            <person name="Ravin N.V."/>
        </authorList>
    </citation>
    <scope>NUCLEOTIDE SEQUENCE [LARGE SCALE GENOMIC DNA]</scope>
    <source>
        <strain evidence="3">F-4157</strain>
    </source>
</reference>
<evidence type="ECO:0000313" key="3">
    <source>
        <dbReference type="Proteomes" id="UP000019487"/>
    </source>
</evidence>
<name>W9C8H6_SCLBF</name>
<comment type="caution">
    <text evidence="2">The sequence shown here is derived from an EMBL/GenBank/DDBJ whole genome shotgun (WGS) entry which is preliminary data.</text>
</comment>
<accession>W9C8H6</accession>
<evidence type="ECO:0000256" key="1">
    <source>
        <dbReference type="SAM" id="MobiDB-lite"/>
    </source>
</evidence>
<dbReference type="HOGENOM" id="CLU_1876633_0_0_1"/>
<gene>
    <name evidence="2" type="ORF">SBOR_7456</name>
</gene>
<protein>
    <submittedName>
        <fullName evidence="2">Uncharacterized protein</fullName>
    </submittedName>
</protein>
<sequence length="136" mass="15261">MRIICRQWLGLNKGALGGRANFSKFAAMEVSPQALSTIDQSADVREGASLSVSKALSSKNRREVRYSKGTKTFPTKIENPEARKRKAKPPKARGKLDMRYNKSRCQTENKSSMMFGSEAERDAHMSRHCSNRTCAF</sequence>
<dbReference type="EMBL" id="AYSA01000416">
    <property type="protein sequence ID" value="ESZ92161.1"/>
    <property type="molecule type" value="Genomic_DNA"/>
</dbReference>
<organism evidence="2 3">
    <name type="scientific">Sclerotinia borealis (strain F-4128)</name>
    <dbReference type="NCBI Taxonomy" id="1432307"/>
    <lineage>
        <taxon>Eukaryota</taxon>
        <taxon>Fungi</taxon>
        <taxon>Dikarya</taxon>
        <taxon>Ascomycota</taxon>
        <taxon>Pezizomycotina</taxon>
        <taxon>Leotiomycetes</taxon>
        <taxon>Helotiales</taxon>
        <taxon>Sclerotiniaceae</taxon>
        <taxon>Sclerotinia</taxon>
    </lineage>
</organism>
<dbReference type="AlphaFoldDB" id="W9C8H6"/>
<feature type="compositionally biased region" description="Basic residues" evidence="1">
    <location>
        <begin position="83"/>
        <end position="93"/>
    </location>
</feature>
<feature type="region of interest" description="Disordered" evidence="1">
    <location>
        <begin position="52"/>
        <end position="110"/>
    </location>
</feature>